<sequence length="554" mass="59959">MTSRDLLHSAPSRRTVVKAAAVTAVAGSALLPGAVAAVADVRSPLFLHGVASGDPLPDGVLLWTRVTPSPDAVPGSGRGADVEVGWEVSEDRGFTRTVARGTVTAGAGTDHTVKVDVRGLRPATSYWFRFTAGAAGAEAVSPVGRTRTTPGYDDPVQNVRFGVVSCANWEAGYFAAYGRLAARTDLDAVLHLGDYVYEYGSGEYPGTDRVLRPHEPRHETVTLADYRLRHATYKSDPHLRALHAAHPVIAIWDDHEVANDMWSGGAENHTPGAEGDWAARVAAAKRAYFEWMPVRASTEGTVHRWLRYGRLADLHLLDLRSFRSRQASVGNGAVDDPDRTITGRAQLDWLKAGLASSDTTWRLVGTSVMISPVAFGSLPAHLLKPVAELLGLPAGGLAPNVDQWDGYTDDRRELLAHLRERAVRNTVFLTGDVHMAWANDVPVTAATYPASPSAATEFVVTSVTSDNLDDILGVPAGTASLAAAAALRAANRHVHWIDMDHHGYGVLDVTPQQAQMDYYVLSDRTNPDSSDRWTRSYRTLNGTQRVERVYTPMR</sequence>
<dbReference type="InterPro" id="IPR029052">
    <property type="entry name" value="Metallo-depent_PP-like"/>
</dbReference>
<dbReference type="InterPro" id="IPR018946">
    <property type="entry name" value="PhoD-like_MPP"/>
</dbReference>
<dbReference type="RefSeq" id="WP_010473442.1">
    <property type="nucleotide sequence ID" value="NZ_CP095474.1"/>
</dbReference>
<dbReference type="PANTHER" id="PTHR43606">
    <property type="entry name" value="PHOSPHATASE, PUTATIVE (AFU_ORTHOLOGUE AFUA_6G08710)-RELATED"/>
    <property type="match status" value="1"/>
</dbReference>
<dbReference type="Pfam" id="PF16655">
    <property type="entry name" value="PhoD_N"/>
    <property type="match status" value="1"/>
</dbReference>
<dbReference type="PANTHER" id="PTHR43606:SF2">
    <property type="entry name" value="ALKALINE PHOSPHATASE FAMILY PROTEIN (AFU_ORTHOLOGUE AFUA_5G03860)"/>
    <property type="match status" value="1"/>
</dbReference>
<dbReference type="Proteomes" id="UP001056383">
    <property type="component" value="Chromosome"/>
</dbReference>
<accession>A0ABY4TC26</accession>
<dbReference type="SUPFAM" id="SSF56300">
    <property type="entry name" value="Metallo-dependent phosphatases"/>
    <property type="match status" value="1"/>
</dbReference>
<dbReference type="Gene3D" id="3.60.21.70">
    <property type="entry name" value="PhoD-like phosphatase"/>
    <property type="match status" value="1"/>
</dbReference>
<dbReference type="InterPro" id="IPR006311">
    <property type="entry name" value="TAT_signal"/>
</dbReference>
<dbReference type="Gene3D" id="2.60.40.380">
    <property type="entry name" value="Purple acid phosphatase-like, N-terminal"/>
    <property type="match status" value="1"/>
</dbReference>
<organism evidence="3 4">
    <name type="scientific">Streptomyces sudanensis</name>
    <dbReference type="NCBI Taxonomy" id="436397"/>
    <lineage>
        <taxon>Bacteria</taxon>
        <taxon>Bacillati</taxon>
        <taxon>Actinomycetota</taxon>
        <taxon>Actinomycetes</taxon>
        <taxon>Kitasatosporales</taxon>
        <taxon>Streptomycetaceae</taxon>
        <taxon>Streptomyces</taxon>
    </lineage>
</organism>
<evidence type="ECO:0000259" key="2">
    <source>
        <dbReference type="Pfam" id="PF16655"/>
    </source>
</evidence>
<protein>
    <submittedName>
        <fullName evidence="3">Alkaline phosphatase D family protein</fullName>
    </submittedName>
</protein>
<feature type="domain" description="Phospholipase D N-terminal" evidence="2">
    <location>
        <begin position="48"/>
        <end position="148"/>
    </location>
</feature>
<keyword evidence="4" id="KW-1185">Reference proteome</keyword>
<feature type="domain" description="PhoD-like phosphatase metallophosphatase" evidence="1">
    <location>
        <begin position="161"/>
        <end position="518"/>
    </location>
</feature>
<evidence type="ECO:0000313" key="4">
    <source>
        <dbReference type="Proteomes" id="UP001056383"/>
    </source>
</evidence>
<reference evidence="3" key="1">
    <citation type="submission" date="2022-04" db="EMBL/GenBank/DDBJ databases">
        <title>Systematic whole-genome sequencing reveals an unexpected diversity among actinomycetoma pathogens and provides insights into their antibacterial susceptibilities.</title>
        <authorList>
            <person name="Watson A.K."/>
            <person name="Kepplinger B."/>
            <person name="Bakhiet S.M."/>
            <person name="Mhmoud N.A."/>
            <person name="Chapman J."/>
            <person name="Allenby N."/>
            <person name="Mickiewicz K."/>
            <person name="Goodfellow M."/>
            <person name="Fahal A.H."/>
            <person name="Errington J."/>
        </authorList>
    </citation>
    <scope>NUCLEOTIDE SEQUENCE</scope>
    <source>
        <strain evidence="3">SD 504</strain>
    </source>
</reference>
<evidence type="ECO:0000313" key="3">
    <source>
        <dbReference type="EMBL" id="URN15770.1"/>
    </source>
</evidence>
<name>A0ABY4TC26_9ACTN</name>
<dbReference type="InterPro" id="IPR032093">
    <property type="entry name" value="PhoD_N"/>
</dbReference>
<dbReference type="InterPro" id="IPR052900">
    <property type="entry name" value="Phospholipid_Metab_Enz"/>
</dbReference>
<dbReference type="PROSITE" id="PS51318">
    <property type="entry name" value="TAT"/>
    <property type="match status" value="1"/>
</dbReference>
<dbReference type="InterPro" id="IPR038607">
    <property type="entry name" value="PhoD-like_sf"/>
</dbReference>
<evidence type="ECO:0000259" key="1">
    <source>
        <dbReference type="Pfam" id="PF09423"/>
    </source>
</evidence>
<gene>
    <name evidence="3" type="ORF">MW084_07145</name>
</gene>
<dbReference type="Pfam" id="PF09423">
    <property type="entry name" value="PhoD"/>
    <property type="match status" value="1"/>
</dbReference>
<dbReference type="CDD" id="cd07389">
    <property type="entry name" value="MPP_PhoD"/>
    <property type="match status" value="1"/>
</dbReference>
<proteinExistence type="predicted"/>
<dbReference type="EMBL" id="CP095474">
    <property type="protein sequence ID" value="URN15770.1"/>
    <property type="molecule type" value="Genomic_DNA"/>
</dbReference>